<evidence type="ECO:0000313" key="3">
    <source>
        <dbReference type="EMBL" id="EOD51191.1"/>
    </source>
</evidence>
<dbReference type="HOGENOM" id="CLU_677913_0_0_1"/>
<dbReference type="OrthoDB" id="10672068at2759"/>
<feature type="compositionally biased region" description="Polar residues" evidence="1">
    <location>
        <begin position="238"/>
        <end position="258"/>
    </location>
</feature>
<protein>
    <submittedName>
        <fullName evidence="3">Uncharacterized protein</fullName>
    </submittedName>
</protein>
<reference evidence="4" key="1">
    <citation type="journal article" date="2013" name="Genome Announc.">
        <title>Draft genome sequence of Neofusicoccum parvum isolate UCR-NP2, a fungal vascular pathogen associated with grapevine cankers.</title>
        <authorList>
            <person name="Blanco-Ulate B."/>
            <person name="Rolshausen P."/>
            <person name="Cantu D."/>
        </authorList>
    </citation>
    <scope>NUCLEOTIDE SEQUENCE [LARGE SCALE GENOMIC DNA]</scope>
    <source>
        <strain evidence="4">UCR-NP2</strain>
    </source>
</reference>
<feature type="region of interest" description="Disordered" evidence="1">
    <location>
        <begin position="202"/>
        <end position="305"/>
    </location>
</feature>
<feature type="compositionally biased region" description="Basic and acidic residues" evidence="1">
    <location>
        <begin position="52"/>
        <end position="63"/>
    </location>
</feature>
<dbReference type="EMBL" id="KB915887">
    <property type="protein sequence ID" value="EOD51191.1"/>
    <property type="molecule type" value="Genomic_DNA"/>
</dbReference>
<name>R1GSF2_BOTPV</name>
<feature type="compositionally biased region" description="Acidic residues" evidence="1">
    <location>
        <begin position="277"/>
        <end position="294"/>
    </location>
</feature>
<gene>
    <name evidence="3" type="ORF">UCRNP2_2029</name>
</gene>
<dbReference type="KEGG" id="npa:UCRNP2_2029"/>
<evidence type="ECO:0000256" key="1">
    <source>
        <dbReference type="SAM" id="MobiDB-lite"/>
    </source>
</evidence>
<dbReference type="AlphaFoldDB" id="R1GSF2"/>
<feature type="compositionally biased region" description="Polar residues" evidence="1">
    <location>
        <begin position="32"/>
        <end position="41"/>
    </location>
</feature>
<sequence>MIDSFSDLPLQANAHDQHAGKSLYTFPKKRTQGASAVTTTVDDPACGSEPPLKQEKRLLMRSDDTEEPDANQDPNQAADAPADAPTDADPATSADKTDVLASIDDRRYRVQLAGEGLGISKERPSIIKVVLPNGASPSDEELISGSLEKGTGKKVVNISKETAMLQSKKRSVNTDGLAEARPVERRGIFSWLIDKFDILEDSSGEEYNPKGYRKLREKPPRKRRMKKLRMRRQPGNVDDSQLQDVAVQSNEYTMSTHKGLQKPERRSAPLQDKRELDEDGDDEDEDDEDEDDEDAIKLVTEPSSKTHDDMDFRIAHFQLPDHMGGRCGPSGAWRDACPEGYFRMLADANTSSVIVPAVGITIMAGVGVIVSAMVWYYYRRKLSRMSRRETAGRTGATAELELGEKV</sequence>
<feature type="compositionally biased region" description="Basic and acidic residues" evidence="1">
    <location>
        <begin position="261"/>
        <end position="276"/>
    </location>
</feature>
<organism evidence="3 4">
    <name type="scientific">Botryosphaeria parva (strain UCR-NP2)</name>
    <name type="common">Grapevine canker fungus</name>
    <name type="synonym">Neofusicoccum parvum</name>
    <dbReference type="NCBI Taxonomy" id="1287680"/>
    <lineage>
        <taxon>Eukaryota</taxon>
        <taxon>Fungi</taxon>
        <taxon>Dikarya</taxon>
        <taxon>Ascomycota</taxon>
        <taxon>Pezizomycotina</taxon>
        <taxon>Dothideomycetes</taxon>
        <taxon>Dothideomycetes incertae sedis</taxon>
        <taxon>Botryosphaeriales</taxon>
        <taxon>Botryosphaeriaceae</taxon>
        <taxon>Neofusicoccum</taxon>
    </lineage>
</organism>
<feature type="region of interest" description="Disordered" evidence="1">
    <location>
        <begin position="1"/>
        <end position="100"/>
    </location>
</feature>
<keyword evidence="2" id="KW-0472">Membrane</keyword>
<keyword evidence="2" id="KW-1133">Transmembrane helix</keyword>
<accession>R1GSF2</accession>
<feature type="compositionally biased region" description="Low complexity" evidence="1">
    <location>
        <begin position="71"/>
        <end position="94"/>
    </location>
</feature>
<feature type="compositionally biased region" description="Basic residues" evidence="1">
    <location>
        <begin position="211"/>
        <end position="232"/>
    </location>
</feature>
<feature type="transmembrane region" description="Helical" evidence="2">
    <location>
        <begin position="353"/>
        <end position="378"/>
    </location>
</feature>
<evidence type="ECO:0000256" key="2">
    <source>
        <dbReference type="SAM" id="Phobius"/>
    </source>
</evidence>
<dbReference type="Proteomes" id="UP000013521">
    <property type="component" value="Unassembled WGS sequence"/>
</dbReference>
<keyword evidence="2" id="KW-0812">Transmembrane</keyword>
<evidence type="ECO:0000313" key="4">
    <source>
        <dbReference type="Proteomes" id="UP000013521"/>
    </source>
</evidence>
<proteinExistence type="predicted"/>